<proteinExistence type="predicted"/>
<dbReference type="EMBL" id="VCJR02000001">
    <property type="protein sequence ID" value="NHK26866.1"/>
    <property type="molecule type" value="Genomic_DNA"/>
</dbReference>
<dbReference type="AlphaFoldDB" id="A0A8J3A5A8"/>
<evidence type="ECO:0000313" key="2">
    <source>
        <dbReference type="EMBL" id="GGH93651.1"/>
    </source>
</evidence>
<sequence length="191" mass="21273">MKKLILSLAGAAAAIALCGTASAGELRLGIAMHDFEINMDDRRESGVNFQPQYVWNSPDFLRILASPQPYVIASINSDQETNFFGGGILWKKNFGGSAYFWEIDTGIVYQDGRTELPPPNQPEERQRVLDTEITFGSETQFHFVSGLGMAVTEDWDVQLFFEHLSHGQILGDSDKNEGVENIGVKFGYKFN</sequence>
<reference evidence="2" key="1">
    <citation type="journal article" date="2014" name="Int. J. Syst. Evol. Microbiol.">
        <title>Complete genome sequence of Corynebacterium casei LMG S-19264T (=DSM 44701T), isolated from a smear-ripened cheese.</title>
        <authorList>
            <consortium name="US DOE Joint Genome Institute (JGI-PGF)"/>
            <person name="Walter F."/>
            <person name="Albersmeier A."/>
            <person name="Kalinowski J."/>
            <person name="Ruckert C."/>
        </authorList>
    </citation>
    <scope>NUCLEOTIDE SEQUENCE</scope>
    <source>
        <strain evidence="2">CGMCC 1.14984</strain>
    </source>
</reference>
<dbReference type="InterPro" id="IPR018550">
    <property type="entry name" value="Lipid-A_deacylase-rel"/>
</dbReference>
<feature type="signal peptide" evidence="1">
    <location>
        <begin position="1"/>
        <end position="23"/>
    </location>
</feature>
<evidence type="ECO:0000313" key="5">
    <source>
        <dbReference type="Proteomes" id="UP000818603"/>
    </source>
</evidence>
<dbReference type="EMBL" id="BMGZ01000001">
    <property type="protein sequence ID" value="GGH93651.1"/>
    <property type="molecule type" value="Genomic_DNA"/>
</dbReference>
<dbReference type="Gene3D" id="2.40.160.20">
    <property type="match status" value="1"/>
</dbReference>
<dbReference type="GO" id="GO:0016787">
    <property type="term" value="F:hydrolase activity"/>
    <property type="evidence" value="ECO:0007669"/>
    <property type="project" value="UniProtKB-KW"/>
</dbReference>
<gene>
    <name evidence="3" type="ORF">FF098_002960</name>
    <name evidence="2" type="ORF">GCM10011355_05990</name>
</gene>
<dbReference type="Pfam" id="PF09411">
    <property type="entry name" value="PagL"/>
    <property type="match status" value="1"/>
</dbReference>
<keyword evidence="3" id="KW-0378">Hydrolase</keyword>
<feature type="chain" id="PRO_5035307191" evidence="1">
    <location>
        <begin position="24"/>
        <end position="191"/>
    </location>
</feature>
<accession>A0A8J3A5A8</accession>
<evidence type="ECO:0000313" key="3">
    <source>
        <dbReference type="EMBL" id="NHK26866.1"/>
    </source>
</evidence>
<name>A0A8J3A5A8_9PROT</name>
<evidence type="ECO:0000256" key="1">
    <source>
        <dbReference type="SAM" id="SignalP"/>
    </source>
</evidence>
<organism evidence="2 4">
    <name type="scientific">Aquisalinus luteolus</name>
    <dbReference type="NCBI Taxonomy" id="1566827"/>
    <lineage>
        <taxon>Bacteria</taxon>
        <taxon>Pseudomonadati</taxon>
        <taxon>Pseudomonadota</taxon>
        <taxon>Alphaproteobacteria</taxon>
        <taxon>Parvularculales</taxon>
        <taxon>Parvularculaceae</taxon>
        <taxon>Aquisalinus</taxon>
    </lineage>
</organism>
<keyword evidence="5" id="KW-1185">Reference proteome</keyword>
<dbReference type="Proteomes" id="UP000818603">
    <property type="component" value="Unassembled WGS sequence"/>
</dbReference>
<dbReference type="RefSeq" id="WP_155137143.1">
    <property type="nucleotide sequence ID" value="NZ_BMGZ01000001.1"/>
</dbReference>
<dbReference type="Proteomes" id="UP000621856">
    <property type="component" value="Unassembled WGS sequence"/>
</dbReference>
<evidence type="ECO:0000313" key="4">
    <source>
        <dbReference type="Proteomes" id="UP000621856"/>
    </source>
</evidence>
<comment type="caution">
    <text evidence="2">The sequence shown here is derived from an EMBL/GenBank/DDBJ whole genome shotgun (WGS) entry which is preliminary data.</text>
</comment>
<protein>
    <submittedName>
        <fullName evidence="3">Acyloxyacyl hydrolase</fullName>
    </submittedName>
</protein>
<keyword evidence="1" id="KW-0732">Signal</keyword>
<reference evidence="2" key="3">
    <citation type="submission" date="2020-09" db="EMBL/GenBank/DDBJ databases">
        <authorList>
            <person name="Sun Q."/>
            <person name="Zhou Y."/>
        </authorList>
    </citation>
    <scope>NUCLEOTIDE SEQUENCE</scope>
    <source>
        <strain evidence="2">CGMCC 1.14984</strain>
    </source>
</reference>
<reference evidence="3 5" key="2">
    <citation type="submission" date="2020-02" db="EMBL/GenBank/DDBJ databases">
        <title>Genome sequence of Parvularcula flava strain NH6-79.</title>
        <authorList>
            <person name="Abdul Karim M.H."/>
            <person name="Lam M.Q."/>
            <person name="Chen S.J."/>
            <person name="Yahya A."/>
            <person name="Shahir S."/>
            <person name="Shamsir M.S."/>
            <person name="Chong C.S."/>
        </authorList>
    </citation>
    <scope>NUCLEOTIDE SEQUENCE [LARGE SCALE GENOMIC DNA]</scope>
    <source>
        <strain evidence="3 5">NH6-79</strain>
    </source>
</reference>